<dbReference type="InterPro" id="IPR053713">
    <property type="entry name" value="Bact_OM_Channel_sf"/>
</dbReference>
<sequence length="239" mass="28049">MCKYYVAALLLMGSMPTMAQSDDFGLWSEVNLEKKLSKKWSLDAGVEYRNRDNMKTADRWSFGANANYKLTDWLKLSAGYSLLNDHYYKLNDSGKKYADYWGLRHRFNVSATASQSFGNLTLSLRERWQYTYTPETTVQRYYTSDGTEADEHTYSGKGKNVWRNRLQAKYKLGNLFRPYANVETYMSNGWDKIRYAVGTELRLNKQHAFDIKYMYQHPFGQDDTDGNRHILVLGYTYKF</sequence>
<evidence type="ECO:0000313" key="4">
    <source>
        <dbReference type="Proteomes" id="UP000182257"/>
    </source>
</evidence>
<evidence type="ECO:0000313" key="3">
    <source>
        <dbReference type="EMBL" id="SEA83055.1"/>
    </source>
</evidence>
<protein>
    <recommendedName>
        <fullName evidence="5">DUF2490 domain-containing protein</fullName>
    </recommendedName>
</protein>
<accession>A0A1H4EDD7</accession>
<evidence type="ECO:0000256" key="2">
    <source>
        <dbReference type="SAM" id="SignalP"/>
    </source>
</evidence>
<evidence type="ECO:0008006" key="5">
    <source>
        <dbReference type="Google" id="ProtNLM"/>
    </source>
</evidence>
<dbReference type="SUPFAM" id="SSF56935">
    <property type="entry name" value="Porins"/>
    <property type="match status" value="1"/>
</dbReference>
<reference evidence="3 4" key="1">
    <citation type="submission" date="2016-10" db="EMBL/GenBank/DDBJ databases">
        <authorList>
            <person name="de Groot N.N."/>
        </authorList>
    </citation>
    <scope>NUCLEOTIDE SEQUENCE [LARGE SCALE GENOMIC DNA]</scope>
    <source>
        <strain evidence="3 4">D31d</strain>
    </source>
</reference>
<dbReference type="Pfam" id="PF10677">
    <property type="entry name" value="DUF2490"/>
    <property type="match status" value="1"/>
</dbReference>
<keyword evidence="1 2" id="KW-0732">Signal</keyword>
<organism evidence="3 4">
    <name type="scientific">Xylanibacter ruminicola</name>
    <name type="common">Prevotella ruminicola</name>
    <dbReference type="NCBI Taxonomy" id="839"/>
    <lineage>
        <taxon>Bacteria</taxon>
        <taxon>Pseudomonadati</taxon>
        <taxon>Bacteroidota</taxon>
        <taxon>Bacteroidia</taxon>
        <taxon>Bacteroidales</taxon>
        <taxon>Prevotellaceae</taxon>
        <taxon>Xylanibacter</taxon>
    </lineage>
</organism>
<dbReference type="Proteomes" id="UP000182257">
    <property type="component" value="Unassembled WGS sequence"/>
</dbReference>
<dbReference type="AlphaFoldDB" id="A0A1H4EDD7"/>
<dbReference type="InterPro" id="IPR019619">
    <property type="entry name" value="DUF2490"/>
</dbReference>
<feature type="signal peptide" evidence="2">
    <location>
        <begin position="1"/>
        <end position="19"/>
    </location>
</feature>
<gene>
    <name evidence="3" type="ORF">SAMN05216462_2742</name>
</gene>
<feature type="chain" id="PRO_5010201770" description="DUF2490 domain-containing protein" evidence="2">
    <location>
        <begin position="20"/>
        <end position="239"/>
    </location>
</feature>
<name>A0A1H4EDD7_XYLRU</name>
<proteinExistence type="predicted"/>
<evidence type="ECO:0000256" key="1">
    <source>
        <dbReference type="ARBA" id="ARBA00022729"/>
    </source>
</evidence>
<dbReference type="RefSeq" id="WP_175456388.1">
    <property type="nucleotide sequence ID" value="NZ_FNRF01000005.1"/>
</dbReference>
<dbReference type="EMBL" id="FNRF01000005">
    <property type="protein sequence ID" value="SEA83055.1"/>
    <property type="molecule type" value="Genomic_DNA"/>
</dbReference>
<dbReference type="Gene3D" id="2.40.160.40">
    <property type="entry name" value="monomeric porin ompg"/>
    <property type="match status" value="1"/>
</dbReference>